<reference evidence="2 3" key="1">
    <citation type="journal article" date="2024" name="G3 (Bethesda)">
        <title>Genome assembly of Hibiscus sabdariffa L. provides insights into metabolisms of medicinal natural products.</title>
        <authorList>
            <person name="Kim T."/>
        </authorList>
    </citation>
    <scope>NUCLEOTIDE SEQUENCE [LARGE SCALE GENOMIC DNA]</scope>
    <source>
        <strain evidence="2">TK-2024</strain>
        <tissue evidence="2">Old leaves</tissue>
    </source>
</reference>
<organism evidence="2 3">
    <name type="scientific">Hibiscus sabdariffa</name>
    <name type="common">roselle</name>
    <dbReference type="NCBI Taxonomy" id="183260"/>
    <lineage>
        <taxon>Eukaryota</taxon>
        <taxon>Viridiplantae</taxon>
        <taxon>Streptophyta</taxon>
        <taxon>Embryophyta</taxon>
        <taxon>Tracheophyta</taxon>
        <taxon>Spermatophyta</taxon>
        <taxon>Magnoliopsida</taxon>
        <taxon>eudicotyledons</taxon>
        <taxon>Gunneridae</taxon>
        <taxon>Pentapetalae</taxon>
        <taxon>rosids</taxon>
        <taxon>malvids</taxon>
        <taxon>Malvales</taxon>
        <taxon>Malvaceae</taxon>
        <taxon>Malvoideae</taxon>
        <taxon>Hibiscus</taxon>
    </lineage>
</organism>
<proteinExistence type="predicted"/>
<dbReference type="EMBL" id="JBBPBN010000020">
    <property type="protein sequence ID" value="KAK9016922.1"/>
    <property type="molecule type" value="Genomic_DNA"/>
</dbReference>
<comment type="caution">
    <text evidence="2">The sequence shown here is derived from an EMBL/GenBank/DDBJ whole genome shotgun (WGS) entry which is preliminary data.</text>
</comment>
<dbReference type="Proteomes" id="UP001396334">
    <property type="component" value="Unassembled WGS sequence"/>
</dbReference>
<accession>A0ABR2RVL6</accession>
<keyword evidence="3" id="KW-1185">Reference proteome</keyword>
<dbReference type="InterPro" id="IPR026960">
    <property type="entry name" value="RVT-Znf"/>
</dbReference>
<evidence type="ECO:0000313" key="2">
    <source>
        <dbReference type="EMBL" id="KAK9016922.1"/>
    </source>
</evidence>
<sequence length="196" mass="22797">MYDSAASQVQQVSDLLDIHDQWDIVKLSSMFNSAVISHILSIRPPDESDMHDKLIWGLNAKNAFDIKFAYAFLNGGTWDSESRCWKVIWTLQVPQRLRLFLWISYKDKLMTNVEHCRRSLCQQSLCHCCHATPETLTHSLRDCKYVKGIWSRLLLPQHFDSFFCCDFRSWLVINVVNAELHPALGIPWHLLFASTL</sequence>
<evidence type="ECO:0000259" key="1">
    <source>
        <dbReference type="Pfam" id="PF13966"/>
    </source>
</evidence>
<feature type="domain" description="Reverse transcriptase zinc-binding" evidence="1">
    <location>
        <begin position="64"/>
        <end position="150"/>
    </location>
</feature>
<evidence type="ECO:0000313" key="3">
    <source>
        <dbReference type="Proteomes" id="UP001396334"/>
    </source>
</evidence>
<dbReference type="Pfam" id="PF13966">
    <property type="entry name" value="zf-RVT"/>
    <property type="match status" value="1"/>
</dbReference>
<name>A0ABR2RVL6_9ROSI</name>
<gene>
    <name evidence="2" type="ORF">V6N11_079414</name>
</gene>
<protein>
    <recommendedName>
        <fullName evidence="1">Reverse transcriptase zinc-binding domain-containing protein</fullName>
    </recommendedName>
</protein>